<dbReference type="Proteomes" id="UP000467240">
    <property type="component" value="Unassembled WGS sequence"/>
</dbReference>
<dbReference type="SUPFAM" id="SSF63411">
    <property type="entry name" value="LuxS/MPP-like metallohydrolase"/>
    <property type="match status" value="2"/>
</dbReference>
<gene>
    <name evidence="5" type="ORF">F8O01_08535</name>
</gene>
<dbReference type="EMBL" id="WBJZ01000009">
    <property type="protein sequence ID" value="KAB1657281.1"/>
    <property type="molecule type" value="Genomic_DNA"/>
</dbReference>
<dbReference type="InterPro" id="IPR007863">
    <property type="entry name" value="Peptidase_M16_C"/>
</dbReference>
<feature type="domain" description="Peptidase M16 C-terminal" evidence="4">
    <location>
        <begin position="189"/>
        <end position="367"/>
    </location>
</feature>
<dbReference type="GO" id="GO:0046872">
    <property type="term" value="F:metal ion binding"/>
    <property type="evidence" value="ECO:0007669"/>
    <property type="project" value="InterPro"/>
</dbReference>
<dbReference type="Pfam" id="PF05193">
    <property type="entry name" value="Peptidase_M16_C"/>
    <property type="match status" value="1"/>
</dbReference>
<dbReference type="InterPro" id="IPR011249">
    <property type="entry name" value="Metalloenz_LuxS/M16"/>
</dbReference>
<feature type="domain" description="Peptidase M16 N-terminal" evidence="3">
    <location>
        <begin position="34"/>
        <end position="181"/>
    </location>
</feature>
<dbReference type="PROSITE" id="PS00143">
    <property type="entry name" value="INSULINASE"/>
    <property type="match status" value="1"/>
</dbReference>
<proteinExistence type="inferred from homology"/>
<comment type="similarity">
    <text evidence="1 2">Belongs to the peptidase M16 family.</text>
</comment>
<accession>A0A7J5BTP0</accession>
<dbReference type="InterPro" id="IPR011765">
    <property type="entry name" value="Pept_M16_N"/>
</dbReference>
<comment type="caution">
    <text evidence="5">The sequence shown here is derived from an EMBL/GenBank/DDBJ whole genome shotgun (WGS) entry which is preliminary data.</text>
</comment>
<name>A0A7J5BTP0_9MICO</name>
<reference evidence="5 6" key="1">
    <citation type="submission" date="2019-09" db="EMBL/GenBank/DDBJ databases">
        <title>Phylogeny of genus Pseudoclavibacter and closely related genus.</title>
        <authorList>
            <person name="Li Y."/>
        </authorList>
    </citation>
    <scope>NUCLEOTIDE SEQUENCE [LARGE SCALE GENOMIC DNA]</scope>
    <source>
        <strain evidence="5 6">DSM 23821</strain>
    </source>
</reference>
<evidence type="ECO:0000313" key="5">
    <source>
        <dbReference type="EMBL" id="KAB1657281.1"/>
    </source>
</evidence>
<dbReference type="OrthoDB" id="9811314at2"/>
<dbReference type="InterPro" id="IPR050361">
    <property type="entry name" value="MPP/UQCRC_Complex"/>
</dbReference>
<dbReference type="RefSeq" id="WP_158040446.1">
    <property type="nucleotide sequence ID" value="NZ_JACCFV010000001.1"/>
</dbReference>
<evidence type="ECO:0000256" key="1">
    <source>
        <dbReference type="ARBA" id="ARBA00007261"/>
    </source>
</evidence>
<keyword evidence="6" id="KW-1185">Reference proteome</keyword>
<dbReference type="Gene3D" id="3.30.830.10">
    <property type="entry name" value="Metalloenzyme, LuxS/M16 peptidase-like"/>
    <property type="match status" value="2"/>
</dbReference>
<evidence type="ECO:0000256" key="2">
    <source>
        <dbReference type="RuleBase" id="RU004447"/>
    </source>
</evidence>
<organism evidence="5 6">
    <name type="scientific">Pseudoclavibacter chungangensis</name>
    <dbReference type="NCBI Taxonomy" id="587635"/>
    <lineage>
        <taxon>Bacteria</taxon>
        <taxon>Bacillati</taxon>
        <taxon>Actinomycetota</taxon>
        <taxon>Actinomycetes</taxon>
        <taxon>Micrococcales</taxon>
        <taxon>Microbacteriaceae</taxon>
        <taxon>Pseudoclavibacter</taxon>
    </lineage>
</organism>
<evidence type="ECO:0000313" key="6">
    <source>
        <dbReference type="Proteomes" id="UP000467240"/>
    </source>
</evidence>
<dbReference type="GO" id="GO:0004222">
    <property type="term" value="F:metalloendopeptidase activity"/>
    <property type="evidence" value="ECO:0007669"/>
    <property type="project" value="InterPro"/>
</dbReference>
<sequence>MPHAIALPLTTPEIRAELSGGAEFRRTVLPSGVRVLTERVPGALSASVGFWVPVGSRDEQPHQYGSTHFLEHLLFKGTPTRTAYDVAVAFDRVGGEHNAATSREHTVYHAKIRDVDLPMAIDVLADMVTSSLLEPGEFEMERGVILEELAMADDDPGDVVWDRFYETALGDHPLARPIGGTPDSIRATTRDAVWDYYRHRYHPTELVITIAGAVDHDAAVARIEAGLRAGGWDLETPGVPLARRSTVDVHPQPARRLDVVDRPLEQVNLLVGGHGITSTDPRRHTFGLMHHVFGGGMSSRLFQEVRERRGLAYSVHSFGGSHSDAGVQGMYAGCAPTKAAEVVRVMRAEAERLVADGVTEEELADAKGATAGASALALENSDSRMSRLGRSEIHTGELLDLDAALERVEAVTLDDVRTLAGELFDGPLVAAAVGPLPADARAELER</sequence>
<evidence type="ECO:0000259" key="4">
    <source>
        <dbReference type="Pfam" id="PF05193"/>
    </source>
</evidence>
<protein>
    <submittedName>
        <fullName evidence="5">Insulinase family protein</fullName>
    </submittedName>
</protein>
<dbReference type="PANTHER" id="PTHR11851">
    <property type="entry name" value="METALLOPROTEASE"/>
    <property type="match status" value="1"/>
</dbReference>
<dbReference type="InterPro" id="IPR001431">
    <property type="entry name" value="Pept_M16_Zn_BS"/>
</dbReference>
<dbReference type="Pfam" id="PF00675">
    <property type="entry name" value="Peptidase_M16"/>
    <property type="match status" value="1"/>
</dbReference>
<dbReference type="AlphaFoldDB" id="A0A7J5BTP0"/>
<evidence type="ECO:0000259" key="3">
    <source>
        <dbReference type="Pfam" id="PF00675"/>
    </source>
</evidence>
<dbReference type="GO" id="GO:0006508">
    <property type="term" value="P:proteolysis"/>
    <property type="evidence" value="ECO:0007669"/>
    <property type="project" value="InterPro"/>
</dbReference>
<dbReference type="PANTHER" id="PTHR11851:SF49">
    <property type="entry name" value="MITOCHONDRIAL-PROCESSING PEPTIDASE SUBUNIT ALPHA"/>
    <property type="match status" value="1"/>
</dbReference>